<dbReference type="PANTHER" id="PTHR11786:SF0">
    <property type="entry name" value="ARYLAMINE N-ACETYLTRANSFERASE 4-RELATED"/>
    <property type="match status" value="1"/>
</dbReference>
<evidence type="ECO:0000313" key="4">
    <source>
        <dbReference type="Proteomes" id="UP001500879"/>
    </source>
</evidence>
<keyword evidence="4" id="KW-1185">Reference proteome</keyword>
<reference evidence="3 4" key="1">
    <citation type="journal article" date="2019" name="Int. J. Syst. Evol. Microbiol.">
        <title>The Global Catalogue of Microorganisms (GCM) 10K type strain sequencing project: providing services to taxonomists for standard genome sequencing and annotation.</title>
        <authorList>
            <consortium name="The Broad Institute Genomics Platform"/>
            <consortium name="The Broad Institute Genome Sequencing Center for Infectious Disease"/>
            <person name="Wu L."/>
            <person name="Ma J."/>
        </authorList>
    </citation>
    <scope>NUCLEOTIDE SEQUENCE [LARGE SCALE GENOMIC DNA]</scope>
    <source>
        <strain evidence="3 4">JCM 4788</strain>
    </source>
</reference>
<comment type="caution">
    <text evidence="3">The sequence shown here is derived from an EMBL/GenBank/DDBJ whole genome shotgun (WGS) entry which is preliminary data.</text>
</comment>
<organism evidence="3 4">
    <name type="scientific">Streptomyces luteireticuli</name>
    <dbReference type="NCBI Taxonomy" id="173858"/>
    <lineage>
        <taxon>Bacteria</taxon>
        <taxon>Bacillati</taxon>
        <taxon>Actinomycetota</taxon>
        <taxon>Actinomycetes</taxon>
        <taxon>Kitasatosporales</taxon>
        <taxon>Streptomycetaceae</taxon>
        <taxon>Streptomyces</taxon>
    </lineage>
</organism>
<name>A0ABN0YV09_9ACTN</name>
<accession>A0ABN0YV09</accession>
<gene>
    <name evidence="3" type="ORF">GCM10010357_35890</name>
</gene>
<dbReference type="RefSeq" id="WP_344025393.1">
    <property type="nucleotide sequence ID" value="NZ_BAAABX010000041.1"/>
</dbReference>
<dbReference type="PRINTS" id="PR01543">
    <property type="entry name" value="ANATRNSFRASE"/>
</dbReference>
<dbReference type="Proteomes" id="UP001500879">
    <property type="component" value="Unassembled WGS sequence"/>
</dbReference>
<dbReference type="Gene3D" id="3.30.2140.10">
    <property type="entry name" value="Arylamine N-acetyltransferase"/>
    <property type="match status" value="1"/>
</dbReference>
<dbReference type="InterPro" id="IPR001447">
    <property type="entry name" value="Arylamine_N-AcTrfase"/>
</dbReference>
<dbReference type="EMBL" id="BAAABX010000041">
    <property type="protein sequence ID" value="GAA0411612.1"/>
    <property type="molecule type" value="Genomic_DNA"/>
</dbReference>
<sequence>MNESIWNGGIWNGEDVDLDAYLARTGLSGGLRPDLAALRAVHRAHVSAFAFENLDVMLGRPVLLDVASLQAKMVDGRRGGYCFEQNLLFGAVLERLGFRVRGLAARVRMGGTKVLPMTHMALRVEADGDQWLCDVGFGGEGLLEPLPFRDGARARQGEWTFSLADEPEGPRVLRSLHKEGWFDLYALGAEERLPIDYTVANHYISTHPRSPFVSQVVVQKTEPDVRTTLTGSVLSVVRPDGSADEWEVGEGELREVLVERFGIELADDDAVTLARVYSSRT</sequence>
<dbReference type="InterPro" id="IPR038765">
    <property type="entry name" value="Papain-like_cys_pep_sf"/>
</dbReference>
<evidence type="ECO:0000256" key="1">
    <source>
        <dbReference type="ARBA" id="ARBA00006547"/>
    </source>
</evidence>
<proteinExistence type="inferred from homology"/>
<dbReference type="Pfam" id="PF00797">
    <property type="entry name" value="Acetyltransf_2"/>
    <property type="match status" value="1"/>
</dbReference>
<evidence type="ECO:0000313" key="3">
    <source>
        <dbReference type="EMBL" id="GAA0411612.1"/>
    </source>
</evidence>
<protein>
    <submittedName>
        <fullName evidence="3">Arylamine N-acetyltransferase</fullName>
    </submittedName>
</protein>
<dbReference type="PANTHER" id="PTHR11786">
    <property type="entry name" value="N-HYDROXYARYLAMINE O-ACETYLTRANSFERASE"/>
    <property type="match status" value="1"/>
</dbReference>
<evidence type="ECO:0000256" key="2">
    <source>
        <dbReference type="RuleBase" id="RU003452"/>
    </source>
</evidence>
<dbReference type="SUPFAM" id="SSF54001">
    <property type="entry name" value="Cysteine proteinases"/>
    <property type="match status" value="1"/>
</dbReference>
<dbReference type="Gene3D" id="2.40.128.150">
    <property type="entry name" value="Cysteine proteinases"/>
    <property type="match status" value="1"/>
</dbReference>
<comment type="similarity">
    <text evidence="1 2">Belongs to the arylamine N-acetyltransferase family.</text>
</comment>